<dbReference type="AlphaFoldDB" id="A0A3N1XI25"/>
<protein>
    <submittedName>
        <fullName evidence="3">Putative membrane protein DUF2318</fullName>
    </submittedName>
</protein>
<keyword evidence="1" id="KW-0812">Transmembrane</keyword>
<sequence length="183" mass="20253">MEKKSRNKKNNNLMYAAMGIALIAVLVNFLPDKNKKPDPKSVVSDNSIQNPVDNVVKVTLNEDGNMAIPLSDITEDATFYSYDNDGLNMEVIAIKASDGSIRTAFNTCQVCFGSGLAYYEQEGDKLVCQNCGNQFTADEVELIKGGCNPVPINEDVKDITDSEILISKAFLDENKVIFENWKR</sequence>
<evidence type="ECO:0000313" key="4">
    <source>
        <dbReference type="Proteomes" id="UP000273083"/>
    </source>
</evidence>
<feature type="transmembrane region" description="Helical" evidence="1">
    <location>
        <begin position="12"/>
        <end position="30"/>
    </location>
</feature>
<dbReference type="EMBL" id="RJVG01000008">
    <property type="protein sequence ID" value="ROR26400.1"/>
    <property type="molecule type" value="Genomic_DNA"/>
</dbReference>
<dbReference type="InterPro" id="IPR018758">
    <property type="entry name" value="FtrD-like"/>
</dbReference>
<dbReference type="Proteomes" id="UP000273083">
    <property type="component" value="Unassembled WGS sequence"/>
</dbReference>
<keyword evidence="1" id="KW-1133">Transmembrane helix</keyword>
<evidence type="ECO:0000256" key="1">
    <source>
        <dbReference type="SAM" id="Phobius"/>
    </source>
</evidence>
<feature type="domain" description="Membrane iron-sulfur containing protein FtrD-like" evidence="2">
    <location>
        <begin position="75"/>
        <end position="178"/>
    </location>
</feature>
<accession>A0A3N1XI25</accession>
<evidence type="ECO:0000313" key="3">
    <source>
        <dbReference type="EMBL" id="ROR26400.1"/>
    </source>
</evidence>
<proteinExistence type="predicted"/>
<evidence type="ECO:0000259" key="2">
    <source>
        <dbReference type="Pfam" id="PF10080"/>
    </source>
</evidence>
<organism evidence="3 4">
    <name type="scientific">Mobilisporobacter senegalensis</name>
    <dbReference type="NCBI Taxonomy" id="1329262"/>
    <lineage>
        <taxon>Bacteria</taxon>
        <taxon>Bacillati</taxon>
        <taxon>Bacillota</taxon>
        <taxon>Clostridia</taxon>
        <taxon>Lachnospirales</taxon>
        <taxon>Lachnospiraceae</taxon>
        <taxon>Mobilisporobacter</taxon>
    </lineage>
</organism>
<gene>
    <name evidence="3" type="ORF">EDD66_108122</name>
</gene>
<dbReference type="RefSeq" id="WP_243115364.1">
    <property type="nucleotide sequence ID" value="NZ_RJVG01000008.1"/>
</dbReference>
<keyword evidence="1" id="KW-0472">Membrane</keyword>
<keyword evidence="4" id="KW-1185">Reference proteome</keyword>
<reference evidence="3 4" key="1">
    <citation type="submission" date="2018-11" db="EMBL/GenBank/DDBJ databases">
        <title>Genomic Encyclopedia of Type Strains, Phase IV (KMG-IV): sequencing the most valuable type-strain genomes for metagenomic binning, comparative biology and taxonomic classification.</title>
        <authorList>
            <person name="Goeker M."/>
        </authorList>
    </citation>
    <scope>NUCLEOTIDE SEQUENCE [LARGE SCALE GENOMIC DNA]</scope>
    <source>
        <strain evidence="3 4">DSM 26537</strain>
    </source>
</reference>
<comment type="caution">
    <text evidence="3">The sequence shown here is derived from an EMBL/GenBank/DDBJ whole genome shotgun (WGS) entry which is preliminary data.</text>
</comment>
<dbReference type="Pfam" id="PF10080">
    <property type="entry name" value="FtrD-like"/>
    <property type="match status" value="1"/>
</dbReference>
<name>A0A3N1XI25_9FIRM</name>